<dbReference type="EMBL" id="JAMTCC010000011">
    <property type="protein sequence ID" value="MCT7945329.1"/>
    <property type="molecule type" value="Genomic_DNA"/>
</dbReference>
<dbReference type="GO" id="GO:0043565">
    <property type="term" value="F:sequence-specific DNA binding"/>
    <property type="evidence" value="ECO:0007669"/>
    <property type="project" value="InterPro"/>
</dbReference>
<dbReference type="SUPFAM" id="SSF51215">
    <property type="entry name" value="Regulatory protein AraC"/>
    <property type="match status" value="1"/>
</dbReference>
<evidence type="ECO:0000256" key="2">
    <source>
        <dbReference type="ARBA" id="ARBA00023125"/>
    </source>
</evidence>
<dbReference type="GO" id="GO:0003700">
    <property type="term" value="F:DNA-binding transcription factor activity"/>
    <property type="evidence" value="ECO:0007669"/>
    <property type="project" value="InterPro"/>
</dbReference>
<keyword evidence="1" id="KW-0805">Transcription regulation</keyword>
<dbReference type="RefSeq" id="WP_261272383.1">
    <property type="nucleotide sequence ID" value="NZ_JAMTCC010000011.1"/>
</dbReference>
<dbReference type="InterPro" id="IPR009057">
    <property type="entry name" value="Homeodomain-like_sf"/>
</dbReference>
<comment type="caution">
    <text evidence="5">The sequence shown here is derived from an EMBL/GenBank/DDBJ whole genome shotgun (WGS) entry which is preliminary data.</text>
</comment>
<dbReference type="Pfam" id="PF02311">
    <property type="entry name" value="AraC_binding"/>
    <property type="match status" value="1"/>
</dbReference>
<keyword evidence="2" id="KW-0238">DNA-binding</keyword>
<reference evidence="5" key="1">
    <citation type="journal article" date="2023" name="Int. J. Syst. Evol. Microbiol.">
        <title>&lt;i&gt;Shewanella septentrionalis&lt;/i&gt; sp. nov. and &lt;i&gt;Shewanella holmiensis&lt;/i&gt; sp. nov., isolated from Baltic Sea water and sediments.</title>
        <authorList>
            <person name="Martin-Rodriguez A.J."/>
            <person name="Thorell K."/>
            <person name="Joffre E."/>
            <person name="Jensie-Markopoulos S."/>
            <person name="Moore E.R.B."/>
            <person name="Sjoling A."/>
        </authorList>
    </citation>
    <scope>NUCLEOTIDE SEQUENCE</scope>
    <source>
        <strain evidence="5">SP1W3</strain>
    </source>
</reference>
<protein>
    <submittedName>
        <fullName evidence="5">AraC family transcriptional regulator</fullName>
    </submittedName>
</protein>
<name>A0A9X2WU73_9GAMM</name>
<organism evidence="5 6">
    <name type="scientific">Shewanella septentrionalis</name>
    <dbReference type="NCBI Taxonomy" id="2952223"/>
    <lineage>
        <taxon>Bacteria</taxon>
        <taxon>Pseudomonadati</taxon>
        <taxon>Pseudomonadota</taxon>
        <taxon>Gammaproteobacteria</taxon>
        <taxon>Alteromonadales</taxon>
        <taxon>Shewanellaceae</taxon>
        <taxon>Shewanella</taxon>
    </lineage>
</organism>
<dbReference type="SUPFAM" id="SSF46689">
    <property type="entry name" value="Homeodomain-like"/>
    <property type="match status" value="2"/>
</dbReference>
<evidence type="ECO:0000313" key="5">
    <source>
        <dbReference type="EMBL" id="MCT7945329.1"/>
    </source>
</evidence>
<evidence type="ECO:0000259" key="4">
    <source>
        <dbReference type="PROSITE" id="PS01124"/>
    </source>
</evidence>
<proteinExistence type="predicted"/>
<dbReference type="SMART" id="SM00342">
    <property type="entry name" value="HTH_ARAC"/>
    <property type="match status" value="1"/>
</dbReference>
<dbReference type="Gene3D" id="1.10.10.60">
    <property type="entry name" value="Homeodomain-like"/>
    <property type="match status" value="2"/>
</dbReference>
<keyword evidence="3" id="KW-0804">Transcription</keyword>
<feature type="domain" description="HTH araC/xylS-type" evidence="4">
    <location>
        <begin position="181"/>
        <end position="278"/>
    </location>
</feature>
<dbReference type="PANTHER" id="PTHR46796">
    <property type="entry name" value="HTH-TYPE TRANSCRIPTIONAL ACTIVATOR RHAS-RELATED"/>
    <property type="match status" value="1"/>
</dbReference>
<dbReference type="Pfam" id="PF12833">
    <property type="entry name" value="HTH_18"/>
    <property type="match status" value="1"/>
</dbReference>
<evidence type="ECO:0000256" key="1">
    <source>
        <dbReference type="ARBA" id="ARBA00023015"/>
    </source>
</evidence>
<dbReference type="InterPro" id="IPR037923">
    <property type="entry name" value="HTH-like"/>
</dbReference>
<gene>
    <name evidence="5" type="ORF">NE536_08075</name>
</gene>
<sequence>MSTATPIENINYWRHPSLSGIELSQAEFTHFSFDKHVHLDYHLGVVTQGAQQFVNKGSRYQLGQHSLSTLNPDETHDGQSRDADGYRVKVMSIPVEYMNEVSQELGLKEHFFSAPMVDDPTLYQYFIQLHELLIQGQCSALAGESHLLNFIHLLLERYPSGVSSGISKLNPQLGLSKLQVSLVKQRIHDEPWHNTQLETLANEVSLSKFQFLRQFKQATGMTPHAYLKRVRLELAKKSLSHGALVADVAQQFGFFDQSHLNKAFKQAFLLSPVQFQRRML</sequence>
<dbReference type="InterPro" id="IPR003313">
    <property type="entry name" value="AraC-bd"/>
</dbReference>
<accession>A0A9X2WU73</accession>
<dbReference type="PROSITE" id="PS01124">
    <property type="entry name" value="HTH_ARAC_FAMILY_2"/>
    <property type="match status" value="1"/>
</dbReference>
<dbReference type="AlphaFoldDB" id="A0A9X2WU73"/>
<dbReference type="Proteomes" id="UP001155604">
    <property type="component" value="Unassembled WGS sequence"/>
</dbReference>
<evidence type="ECO:0000313" key="6">
    <source>
        <dbReference type="Proteomes" id="UP001155604"/>
    </source>
</evidence>
<dbReference type="InterPro" id="IPR050204">
    <property type="entry name" value="AraC_XylS_family_regulators"/>
</dbReference>
<dbReference type="PANTHER" id="PTHR46796:SF11">
    <property type="entry name" value="TRANSCRIPTIONAL REGULATOR-RELATED"/>
    <property type="match status" value="1"/>
</dbReference>
<keyword evidence="6" id="KW-1185">Reference proteome</keyword>
<dbReference type="InterPro" id="IPR018060">
    <property type="entry name" value="HTH_AraC"/>
</dbReference>
<evidence type="ECO:0000256" key="3">
    <source>
        <dbReference type="ARBA" id="ARBA00023163"/>
    </source>
</evidence>